<name>A0ABT3DD45_9BACI</name>
<organism evidence="2 3">
    <name type="scientific">Metabacillus halosaccharovorans</name>
    <dbReference type="NCBI Taxonomy" id="930124"/>
    <lineage>
        <taxon>Bacteria</taxon>
        <taxon>Bacillati</taxon>
        <taxon>Bacillota</taxon>
        <taxon>Bacilli</taxon>
        <taxon>Bacillales</taxon>
        <taxon>Bacillaceae</taxon>
        <taxon>Metabacillus</taxon>
    </lineage>
</organism>
<keyword evidence="1" id="KW-0812">Transmembrane</keyword>
<accession>A0ABT3DD45</accession>
<comment type="caution">
    <text evidence="2">The sequence shown here is derived from an EMBL/GenBank/DDBJ whole genome shotgun (WGS) entry which is preliminary data.</text>
</comment>
<gene>
    <name evidence="2" type="ORF">OIH86_04855</name>
</gene>
<evidence type="ECO:0000256" key="1">
    <source>
        <dbReference type="SAM" id="Phobius"/>
    </source>
</evidence>
<feature type="transmembrane region" description="Helical" evidence="1">
    <location>
        <begin position="6"/>
        <end position="27"/>
    </location>
</feature>
<evidence type="ECO:0008006" key="4">
    <source>
        <dbReference type="Google" id="ProtNLM"/>
    </source>
</evidence>
<evidence type="ECO:0000313" key="2">
    <source>
        <dbReference type="EMBL" id="MCV9884974.1"/>
    </source>
</evidence>
<proteinExistence type="predicted"/>
<dbReference type="Proteomes" id="UP001526147">
    <property type="component" value="Unassembled WGS sequence"/>
</dbReference>
<dbReference type="EMBL" id="JAOYEY010000025">
    <property type="protein sequence ID" value="MCV9884974.1"/>
    <property type="molecule type" value="Genomic_DNA"/>
</dbReference>
<keyword evidence="1" id="KW-0472">Membrane</keyword>
<protein>
    <recommendedName>
        <fullName evidence="4">DUF3139 domain-containing protein</fullName>
    </recommendedName>
</protein>
<sequence>MKKWKIITLTSISTLVILLFLSIFGPYNILKKLSERNIVNDVGMKELFDEYEIEDVDYKGDNTYIIYTTDKEYVAVQEYYSLMNYKWFIYEKVNEWGG</sequence>
<dbReference type="RefSeq" id="WP_264141848.1">
    <property type="nucleotide sequence ID" value="NZ_JAOYEY010000025.1"/>
</dbReference>
<reference evidence="2 3" key="1">
    <citation type="submission" date="2022-10" db="EMBL/GenBank/DDBJ databases">
        <title>Draft genome assembly of moderately radiation resistant bacterium Metabacillus halosaccharovorans.</title>
        <authorList>
            <person name="Pal S."/>
            <person name="Gopinathan A."/>
        </authorList>
    </citation>
    <scope>NUCLEOTIDE SEQUENCE [LARGE SCALE GENOMIC DNA]</scope>
    <source>
        <strain evidence="2 3">VITHBRA001</strain>
    </source>
</reference>
<keyword evidence="3" id="KW-1185">Reference proteome</keyword>
<keyword evidence="1" id="KW-1133">Transmembrane helix</keyword>
<evidence type="ECO:0000313" key="3">
    <source>
        <dbReference type="Proteomes" id="UP001526147"/>
    </source>
</evidence>